<name>A0A2C9DBH7_9HYPH</name>
<protein>
    <submittedName>
        <fullName evidence="7">RNA pyrophosphohydrolase</fullName>
        <ecNumber evidence="7">3.6.1.-</ecNumber>
    </submittedName>
</protein>
<gene>
    <name evidence="7" type="primary">rppH_1</name>
    <name evidence="7" type="ORF">HDIA_3988</name>
</gene>
<dbReference type="PROSITE" id="PS51462">
    <property type="entry name" value="NUDIX"/>
    <property type="match status" value="1"/>
</dbReference>
<reference evidence="8" key="1">
    <citation type="submission" date="2017-09" db="EMBL/GenBank/DDBJ databases">
        <title>Genome sequence of Nannocystis excedens DSM 71.</title>
        <authorList>
            <person name="Blom J."/>
        </authorList>
    </citation>
    <scope>NUCLEOTIDE SEQUENCE [LARGE SCALE GENOMIC DNA]</scope>
    <source>
        <strain evidence="8">type strain: E19</strain>
    </source>
</reference>
<dbReference type="InterPro" id="IPR020084">
    <property type="entry name" value="NUDIX_hydrolase_CS"/>
</dbReference>
<evidence type="ECO:0000313" key="7">
    <source>
        <dbReference type="EMBL" id="SON57529.1"/>
    </source>
</evidence>
<dbReference type="InterPro" id="IPR020476">
    <property type="entry name" value="Nudix_hydrolase"/>
</dbReference>
<evidence type="ECO:0000256" key="1">
    <source>
        <dbReference type="ARBA" id="ARBA00001936"/>
    </source>
</evidence>
<comment type="cofactor">
    <cofactor evidence="1">
        <name>Mn(2+)</name>
        <dbReference type="ChEBI" id="CHEBI:29035"/>
    </cofactor>
</comment>
<feature type="domain" description="Nudix hydrolase" evidence="6">
    <location>
        <begin position="25"/>
        <end position="182"/>
    </location>
</feature>
<evidence type="ECO:0000256" key="2">
    <source>
        <dbReference type="ARBA" id="ARBA00001946"/>
    </source>
</evidence>
<organism evidence="7 8">
    <name type="scientific">Hartmannibacter diazotrophicus</name>
    <dbReference type="NCBI Taxonomy" id="1482074"/>
    <lineage>
        <taxon>Bacteria</taxon>
        <taxon>Pseudomonadati</taxon>
        <taxon>Pseudomonadota</taxon>
        <taxon>Alphaproteobacteria</taxon>
        <taxon>Hyphomicrobiales</taxon>
        <taxon>Pleomorphomonadaceae</taxon>
        <taxon>Hartmannibacter</taxon>
    </lineage>
</organism>
<dbReference type="GO" id="GO:0019693">
    <property type="term" value="P:ribose phosphate metabolic process"/>
    <property type="evidence" value="ECO:0007669"/>
    <property type="project" value="TreeGrafter"/>
</dbReference>
<accession>A0A2C9DBH7</accession>
<dbReference type="GO" id="GO:0034432">
    <property type="term" value="F:bis(5'-adenosyl)-pentaphosphatase activity"/>
    <property type="evidence" value="ECO:0007669"/>
    <property type="project" value="TreeGrafter"/>
</dbReference>
<dbReference type="EC" id="3.6.1.-" evidence="7"/>
<proteinExistence type="inferred from homology"/>
<dbReference type="GO" id="GO:0006753">
    <property type="term" value="P:nucleoside phosphate metabolic process"/>
    <property type="evidence" value="ECO:0007669"/>
    <property type="project" value="TreeGrafter"/>
</dbReference>
<dbReference type="InterPro" id="IPR015797">
    <property type="entry name" value="NUDIX_hydrolase-like_dom_sf"/>
</dbReference>
<dbReference type="PRINTS" id="PR00502">
    <property type="entry name" value="NUDIXFAMILY"/>
</dbReference>
<dbReference type="PROSITE" id="PS00893">
    <property type="entry name" value="NUDIX_BOX"/>
    <property type="match status" value="1"/>
</dbReference>
<dbReference type="InterPro" id="IPR022927">
    <property type="entry name" value="RppH"/>
</dbReference>
<dbReference type="GO" id="GO:0008893">
    <property type="term" value="F:guanosine-3',5'-bis(diphosphate) 3'-diphosphatase activity"/>
    <property type="evidence" value="ECO:0007669"/>
    <property type="project" value="TreeGrafter"/>
</dbReference>
<dbReference type="Pfam" id="PF00293">
    <property type="entry name" value="NUDIX"/>
    <property type="match status" value="1"/>
</dbReference>
<keyword evidence="3 4" id="KW-0378">Hydrolase</keyword>
<dbReference type="Proteomes" id="UP000223606">
    <property type="component" value="Chromosome 1"/>
</dbReference>
<evidence type="ECO:0000256" key="4">
    <source>
        <dbReference type="RuleBase" id="RU003476"/>
    </source>
</evidence>
<sequence length="188" mass="21028">MSVRLPAAETPPDPAEREPLSADLPYRPNVGICLFNAAGLVFAGRAFPNLFGWPDPEVFAPGLDWAMPQGGIDAGEDIVEAARRELHEETGVVSADFLAVTDDWWTYDFPARGASVHKLYPFRGQRQRWAAFRFMGDEREITVLAEHTDEPAEFLEWGWRPLAGMPLICPLHRRGIYERVVAAFGSMT</sequence>
<dbReference type="CDD" id="cd03671">
    <property type="entry name" value="NUDIX_Ap4A_hydrolase_plant_like"/>
    <property type="match status" value="1"/>
</dbReference>
<dbReference type="Gene3D" id="3.90.79.10">
    <property type="entry name" value="Nucleoside Triphosphate Pyrophosphohydrolase"/>
    <property type="match status" value="1"/>
</dbReference>
<keyword evidence="8" id="KW-1185">Reference proteome</keyword>
<dbReference type="NCBIfam" id="NF001938">
    <property type="entry name" value="PRK00714.1-5"/>
    <property type="match status" value="1"/>
</dbReference>
<comment type="cofactor">
    <cofactor evidence="2">
        <name>Mg(2+)</name>
        <dbReference type="ChEBI" id="CHEBI:18420"/>
    </cofactor>
</comment>
<dbReference type="PANTHER" id="PTHR11839">
    <property type="entry name" value="UDP/ADP-SUGAR PYROPHOSPHATASE"/>
    <property type="match status" value="1"/>
</dbReference>
<evidence type="ECO:0000256" key="5">
    <source>
        <dbReference type="SAM" id="MobiDB-lite"/>
    </source>
</evidence>
<dbReference type="InterPro" id="IPR000086">
    <property type="entry name" value="NUDIX_hydrolase_dom"/>
</dbReference>
<comment type="similarity">
    <text evidence="4">Belongs to the Nudix hydrolase family.</text>
</comment>
<dbReference type="AlphaFoldDB" id="A0A2C9DBH7"/>
<dbReference type="RefSeq" id="WP_245883996.1">
    <property type="nucleotide sequence ID" value="NZ_LT960614.1"/>
</dbReference>
<evidence type="ECO:0000256" key="3">
    <source>
        <dbReference type="ARBA" id="ARBA00022801"/>
    </source>
</evidence>
<evidence type="ECO:0000259" key="6">
    <source>
        <dbReference type="PROSITE" id="PS51462"/>
    </source>
</evidence>
<dbReference type="PANTHER" id="PTHR11839:SF22">
    <property type="entry name" value="NUDIX HYDROLASE 26, CHLOROPLASTIC"/>
    <property type="match status" value="1"/>
</dbReference>
<evidence type="ECO:0000313" key="8">
    <source>
        <dbReference type="Proteomes" id="UP000223606"/>
    </source>
</evidence>
<dbReference type="SUPFAM" id="SSF55811">
    <property type="entry name" value="Nudix"/>
    <property type="match status" value="1"/>
</dbReference>
<feature type="region of interest" description="Disordered" evidence="5">
    <location>
        <begin position="1"/>
        <end position="21"/>
    </location>
</feature>
<dbReference type="KEGG" id="hdi:HDIA_3988"/>
<dbReference type="EMBL" id="LT960614">
    <property type="protein sequence ID" value="SON57529.1"/>
    <property type="molecule type" value="Genomic_DNA"/>
</dbReference>